<dbReference type="InterPro" id="IPR026960">
    <property type="entry name" value="RVT-Znf"/>
</dbReference>
<dbReference type="InParanoid" id="A0A6P9E6I0"/>
<dbReference type="RefSeq" id="XP_035538467.1">
    <property type="nucleotide sequence ID" value="XM_035682574.1"/>
</dbReference>
<proteinExistence type="predicted"/>
<evidence type="ECO:0000313" key="3">
    <source>
        <dbReference type="Proteomes" id="UP000235220"/>
    </source>
</evidence>
<evidence type="ECO:0000259" key="1">
    <source>
        <dbReference type="Pfam" id="PF13456"/>
    </source>
</evidence>
<dbReference type="GO" id="GO:0004523">
    <property type="term" value="F:RNA-DNA hybrid ribonuclease activity"/>
    <property type="evidence" value="ECO:0007669"/>
    <property type="project" value="InterPro"/>
</dbReference>
<dbReference type="AlphaFoldDB" id="A0A6P9E6I0"/>
<feature type="domain" description="Reverse transcriptase zinc-binding" evidence="2">
    <location>
        <begin position="59"/>
        <end position="154"/>
    </location>
</feature>
<evidence type="ECO:0000313" key="4">
    <source>
        <dbReference type="RefSeq" id="XP_035538467.1"/>
    </source>
</evidence>
<dbReference type="OrthoDB" id="1745333at2759"/>
<dbReference type="Pfam" id="PF13456">
    <property type="entry name" value="RVT_3"/>
    <property type="match status" value="1"/>
</dbReference>
<name>A0A6P9E6I0_JUGRE</name>
<gene>
    <name evidence="4" type="primary">LOC118343794</name>
</gene>
<dbReference type="InterPro" id="IPR002156">
    <property type="entry name" value="RNaseH_domain"/>
</dbReference>
<keyword evidence="3" id="KW-1185">Reference proteome</keyword>
<reference evidence="4" key="1">
    <citation type="submission" date="2025-08" db="UniProtKB">
        <authorList>
            <consortium name="RefSeq"/>
        </authorList>
    </citation>
    <scope>IDENTIFICATION</scope>
    <source>
        <tissue evidence="4">Leaves</tissue>
    </source>
</reference>
<accession>A0A6P9E6I0</accession>
<dbReference type="GO" id="GO:0003676">
    <property type="term" value="F:nucleic acid binding"/>
    <property type="evidence" value="ECO:0007669"/>
    <property type="project" value="InterPro"/>
</dbReference>
<dbReference type="GeneID" id="118343794"/>
<protein>
    <submittedName>
        <fullName evidence="4">Uncharacterized protein LOC118343794</fullName>
    </submittedName>
</protein>
<dbReference type="Proteomes" id="UP000235220">
    <property type="component" value="Chromosome 11"/>
</dbReference>
<evidence type="ECO:0000259" key="2">
    <source>
        <dbReference type="Pfam" id="PF13966"/>
    </source>
</evidence>
<feature type="domain" description="RNase H type-1" evidence="1">
    <location>
        <begin position="191"/>
        <end position="243"/>
    </location>
</feature>
<dbReference type="Pfam" id="PF13966">
    <property type="entry name" value="zf-RVT"/>
    <property type="match status" value="1"/>
</dbReference>
<dbReference type="KEGG" id="jre:118343794"/>
<sequence length="249" mass="28324">MQAKAKVCELIDEVNRCWKVDIVNAVFSKEKSEIVRSIPISQSGIANKIVWGQTKNGKYSVRSAYHMVQQKMLQTGGEPSTLKNKDEVWTRIWGLNVPATAKLFMWRVVSDLLHTRRNLWKKKIVEDPLCPICKMNEETVSYVMLACPAAIDVWEDTLSLIRGGREKRKMPLEVPIGVAFNVNFDGALDKESMALWRAMVFCMETSIVDVIFEGDAKELIEAVMSDEDVDSSGGQIVEDIKQLRYQHRN</sequence>
<organism evidence="3 4">
    <name type="scientific">Juglans regia</name>
    <name type="common">English walnut</name>
    <dbReference type="NCBI Taxonomy" id="51240"/>
    <lineage>
        <taxon>Eukaryota</taxon>
        <taxon>Viridiplantae</taxon>
        <taxon>Streptophyta</taxon>
        <taxon>Embryophyta</taxon>
        <taxon>Tracheophyta</taxon>
        <taxon>Spermatophyta</taxon>
        <taxon>Magnoliopsida</taxon>
        <taxon>eudicotyledons</taxon>
        <taxon>Gunneridae</taxon>
        <taxon>Pentapetalae</taxon>
        <taxon>rosids</taxon>
        <taxon>fabids</taxon>
        <taxon>Fagales</taxon>
        <taxon>Juglandaceae</taxon>
        <taxon>Juglans</taxon>
    </lineage>
</organism>